<comment type="caution">
    <text evidence="1">The sequence shown here is derived from an EMBL/GenBank/DDBJ whole genome shotgun (WGS) entry which is preliminary data.</text>
</comment>
<evidence type="ECO:0000313" key="1">
    <source>
        <dbReference type="EMBL" id="EMA09188.1"/>
    </source>
</evidence>
<proteinExistence type="predicted"/>
<dbReference type="PATRIC" id="fig|662477.6.peg.1274"/>
<keyword evidence="2" id="KW-1185">Reference proteome</keyword>
<accession>M0JLG9</accession>
<organism evidence="1 2">
    <name type="scientific">Haloarcula vallismortis ATCC 29715</name>
    <dbReference type="NCBI Taxonomy" id="662477"/>
    <lineage>
        <taxon>Archaea</taxon>
        <taxon>Methanobacteriati</taxon>
        <taxon>Methanobacteriota</taxon>
        <taxon>Stenosarchaea group</taxon>
        <taxon>Halobacteria</taxon>
        <taxon>Halobacteriales</taxon>
        <taxon>Haloarculaceae</taxon>
        <taxon>Haloarcula</taxon>
    </lineage>
</organism>
<dbReference type="AlphaFoldDB" id="M0JLG9"/>
<name>M0JLG9_HALVA</name>
<evidence type="ECO:0000313" key="2">
    <source>
        <dbReference type="Proteomes" id="UP000011534"/>
    </source>
</evidence>
<gene>
    <name evidence="1" type="ORF">C437_06643</name>
</gene>
<sequence>MLYAAVDTESKLLLEVYMFSSRGTDPAAAFLQRRTKKHVIAETELFVDAGVY</sequence>
<dbReference type="Proteomes" id="UP000011534">
    <property type="component" value="Unassembled WGS sequence"/>
</dbReference>
<dbReference type="EMBL" id="AOLQ01000023">
    <property type="protein sequence ID" value="EMA09188.1"/>
    <property type="molecule type" value="Genomic_DNA"/>
</dbReference>
<reference evidence="1 2" key="1">
    <citation type="journal article" date="2014" name="PLoS Genet.">
        <title>Phylogenetically driven sequencing of extremely halophilic archaea reveals strategies for static and dynamic osmo-response.</title>
        <authorList>
            <person name="Becker E.A."/>
            <person name="Seitzer P.M."/>
            <person name="Tritt A."/>
            <person name="Larsen D."/>
            <person name="Krusor M."/>
            <person name="Yao A.I."/>
            <person name="Wu D."/>
            <person name="Madern D."/>
            <person name="Eisen J.A."/>
            <person name="Darling A.E."/>
            <person name="Facciotti M.T."/>
        </authorList>
    </citation>
    <scope>NUCLEOTIDE SEQUENCE [LARGE SCALE GENOMIC DNA]</scope>
    <source>
        <strain evidence="1 2">ATCC 29715</strain>
    </source>
</reference>
<protein>
    <submittedName>
        <fullName evidence="1">Transposase</fullName>
    </submittedName>
</protein>
<dbReference type="OrthoDB" id="359563at2157"/>